<keyword evidence="9" id="KW-0378">Hydrolase</keyword>
<evidence type="ECO:0000313" key="9">
    <source>
        <dbReference type="EMBL" id="SQJ03973.1"/>
    </source>
</evidence>
<reference evidence="9 10" key="1">
    <citation type="submission" date="2018-06" db="EMBL/GenBank/DDBJ databases">
        <authorList>
            <consortium name="Pathogen Informatics"/>
            <person name="Doyle S."/>
        </authorList>
    </citation>
    <scope>NUCLEOTIDE SEQUENCE [LARGE SCALE GENOMIC DNA]</scope>
    <source>
        <strain evidence="9 10">NCTC12112</strain>
    </source>
</reference>
<evidence type="ECO:0000256" key="2">
    <source>
        <dbReference type="ARBA" id="ARBA00022603"/>
    </source>
</evidence>
<dbReference type="SUPFAM" id="SSF53335">
    <property type="entry name" value="S-adenosyl-L-methionine-dependent methyltransferases"/>
    <property type="match status" value="1"/>
</dbReference>
<dbReference type="GO" id="GO:0032259">
    <property type="term" value="P:methylation"/>
    <property type="evidence" value="ECO:0007669"/>
    <property type="project" value="UniProtKB-KW"/>
</dbReference>
<evidence type="ECO:0000256" key="6">
    <source>
        <dbReference type="ARBA" id="ARBA00023125"/>
    </source>
</evidence>
<evidence type="ECO:0000256" key="3">
    <source>
        <dbReference type="ARBA" id="ARBA00022679"/>
    </source>
</evidence>
<accession>A0AAX2JAQ3</accession>
<comment type="catalytic activity">
    <reaction evidence="7">
        <text>a 2'-deoxyadenosine in DNA + S-adenosyl-L-methionine = an N(6)-methyl-2'-deoxyadenosine in DNA + S-adenosyl-L-homocysteine + H(+)</text>
        <dbReference type="Rhea" id="RHEA:15197"/>
        <dbReference type="Rhea" id="RHEA-COMP:12418"/>
        <dbReference type="Rhea" id="RHEA-COMP:12419"/>
        <dbReference type="ChEBI" id="CHEBI:15378"/>
        <dbReference type="ChEBI" id="CHEBI:57856"/>
        <dbReference type="ChEBI" id="CHEBI:59789"/>
        <dbReference type="ChEBI" id="CHEBI:90615"/>
        <dbReference type="ChEBI" id="CHEBI:90616"/>
        <dbReference type="EC" id="2.1.1.72"/>
    </reaction>
</comment>
<keyword evidence="5" id="KW-0680">Restriction system</keyword>
<dbReference type="PANTHER" id="PTHR33841:SF6">
    <property type="entry name" value="TYPE II METHYLTRANSFERASE M.HINDII"/>
    <property type="match status" value="1"/>
</dbReference>
<dbReference type="AlphaFoldDB" id="A0AAX2JAQ3"/>
<dbReference type="InterPro" id="IPR011639">
    <property type="entry name" value="MethylTrfase_TaqI-like_dom"/>
</dbReference>
<dbReference type="Gene3D" id="3.40.50.150">
    <property type="entry name" value="Vaccinia Virus protein VP39"/>
    <property type="match status" value="1"/>
</dbReference>
<evidence type="ECO:0000256" key="7">
    <source>
        <dbReference type="ARBA" id="ARBA00047942"/>
    </source>
</evidence>
<evidence type="ECO:0000256" key="4">
    <source>
        <dbReference type="ARBA" id="ARBA00022691"/>
    </source>
</evidence>
<dbReference type="GO" id="GO:0003677">
    <property type="term" value="F:DNA binding"/>
    <property type="evidence" value="ECO:0007669"/>
    <property type="project" value="UniProtKB-KW"/>
</dbReference>
<sequence length="477" mass="56052">MGMVEQESVLNKCQIFTPEKYANKLLEYAGYKKNLFGKKILENSCGDGEILKVIVNKYINSLLKMKTLDEIKFGLENDIYGIELDKEHYSTCLKNLDMIAGTYGIRNVNWKVFNENALKKEWDKKFDYIIGNPPYISYKDINDTIRKELKEKYTSCKKGKFDYYYAFIEESLNCLSSFGKFVYLIPNSIFKNEFGEELRKIILPSLSKIVDYKSHKIFKNVSTTSAILICDKRKKKKSMLYFDYENKNQIKILKENLNKKWIFVEEKNDLLKDNLKKFGDYFKVSMGVATLSNKSFVINDYKEDEIYVYKNGMKIEREILKRGASPSGMKKGKNELIIFPYKYIEDKLYKFSEEEFGTLFPEAKNYLLHHYEALMERDADRSAKWFEYGRSQALQYLNTDKLILSTLITNRVETYILNDTYIPYSGIYIIAKSNLPLKLAQQILESQEFYKYIKNVGKNASGKTIMITAKDINNYYF</sequence>
<evidence type="ECO:0000313" key="10">
    <source>
        <dbReference type="Proteomes" id="UP000249008"/>
    </source>
</evidence>
<name>A0AAX2JAQ3_9FUSO</name>
<dbReference type="EC" id="2.1.1.72" evidence="1"/>
<dbReference type="PROSITE" id="PS00092">
    <property type="entry name" value="N6_MTASE"/>
    <property type="match status" value="1"/>
</dbReference>
<keyword evidence="4" id="KW-0949">S-adenosyl-L-methionine</keyword>
<proteinExistence type="predicted"/>
<feature type="domain" description="Type II methyltransferase M.TaqI-like" evidence="8">
    <location>
        <begin position="91"/>
        <end position="218"/>
    </location>
</feature>
<evidence type="ECO:0000256" key="5">
    <source>
        <dbReference type="ARBA" id="ARBA00022747"/>
    </source>
</evidence>
<keyword evidence="6" id="KW-0238">DNA-binding</keyword>
<dbReference type="PRINTS" id="PR00507">
    <property type="entry name" value="N12N6MTFRASE"/>
</dbReference>
<keyword evidence="2" id="KW-0489">Methyltransferase</keyword>
<dbReference type="GO" id="GO:0016787">
    <property type="term" value="F:hydrolase activity"/>
    <property type="evidence" value="ECO:0007669"/>
    <property type="project" value="UniProtKB-KW"/>
</dbReference>
<protein>
    <recommendedName>
        <fullName evidence="1">site-specific DNA-methyltransferase (adenine-specific)</fullName>
        <ecNumber evidence="1">2.1.1.72</ecNumber>
    </recommendedName>
</protein>
<keyword evidence="3" id="KW-0808">Transferase</keyword>
<dbReference type="RefSeq" id="WP_005980072.1">
    <property type="nucleotide sequence ID" value="NZ_CABKNW010000004.1"/>
</dbReference>
<dbReference type="REBASE" id="253803">
    <property type="entry name" value="M.Ful12112ORF1736P"/>
</dbReference>
<dbReference type="EMBL" id="LS483487">
    <property type="protein sequence ID" value="SQJ03973.1"/>
    <property type="molecule type" value="Genomic_DNA"/>
</dbReference>
<dbReference type="Pfam" id="PF07669">
    <property type="entry name" value="Eco57I"/>
    <property type="match status" value="1"/>
</dbReference>
<gene>
    <name evidence="9" type="ORF">NCTC12112_01736</name>
</gene>
<dbReference type="InterPro" id="IPR029063">
    <property type="entry name" value="SAM-dependent_MTases_sf"/>
</dbReference>
<dbReference type="InterPro" id="IPR050953">
    <property type="entry name" value="N4_N6_ade-DNA_methylase"/>
</dbReference>
<evidence type="ECO:0000256" key="1">
    <source>
        <dbReference type="ARBA" id="ARBA00011900"/>
    </source>
</evidence>
<evidence type="ECO:0000259" key="8">
    <source>
        <dbReference type="Pfam" id="PF07669"/>
    </source>
</evidence>
<dbReference type="Proteomes" id="UP000249008">
    <property type="component" value="Chromosome 1"/>
</dbReference>
<dbReference type="PANTHER" id="PTHR33841">
    <property type="entry name" value="DNA METHYLTRANSFERASE YEEA-RELATED"/>
    <property type="match status" value="1"/>
</dbReference>
<dbReference type="InterPro" id="IPR002052">
    <property type="entry name" value="DNA_methylase_N6_adenine_CS"/>
</dbReference>
<dbReference type="GO" id="GO:0009007">
    <property type="term" value="F:site-specific DNA-methyltransferase (adenine-specific) activity"/>
    <property type="evidence" value="ECO:0007669"/>
    <property type="project" value="UniProtKB-EC"/>
</dbReference>
<dbReference type="GeneID" id="78456287"/>
<organism evidence="9 10">
    <name type="scientific">Fusobacterium ulcerans</name>
    <dbReference type="NCBI Taxonomy" id="861"/>
    <lineage>
        <taxon>Bacteria</taxon>
        <taxon>Fusobacteriati</taxon>
        <taxon>Fusobacteriota</taxon>
        <taxon>Fusobacteriia</taxon>
        <taxon>Fusobacteriales</taxon>
        <taxon>Fusobacteriaceae</taxon>
        <taxon>Fusobacterium</taxon>
    </lineage>
</organism>
<dbReference type="GO" id="GO:0009307">
    <property type="term" value="P:DNA restriction-modification system"/>
    <property type="evidence" value="ECO:0007669"/>
    <property type="project" value="UniProtKB-KW"/>
</dbReference>